<dbReference type="AlphaFoldDB" id="A0A0L0S3H6"/>
<dbReference type="Proteomes" id="UP000054350">
    <property type="component" value="Unassembled WGS sequence"/>
</dbReference>
<sequence length="236" mass="25994">MLVILNFRGTSSFLAAARPCACASALFDFPCARFLLVPPHSTGGAGLSFEQTPAVGTTCWSTTSCTYINSSRPPFRCTNHLHDRPTPIGLSLPVRSAAPRRRLPARPIVSLVQALAVNLRSHAPSRPLVITAVHQLVQLLTPTTTTTFRHELRRTPHDGHRLHAEAQVLVSFAVHVAPAFDQVRQRRSLEPNDRHDAEHAVHHERAVRYGLDALHVVGRAHVVVAVHARAQQGRRH</sequence>
<keyword evidence="2" id="KW-1185">Reference proteome</keyword>
<reference evidence="2" key="2">
    <citation type="submission" date="2009-11" db="EMBL/GenBank/DDBJ databases">
        <title>The Genome Sequence of Allomyces macrogynus strain ATCC 38327.</title>
        <authorList>
            <consortium name="The Broad Institute Genome Sequencing Platform"/>
            <person name="Russ C."/>
            <person name="Cuomo C."/>
            <person name="Shea T."/>
            <person name="Young S.K."/>
            <person name="Zeng Q."/>
            <person name="Koehrsen M."/>
            <person name="Haas B."/>
            <person name="Borodovsky M."/>
            <person name="Guigo R."/>
            <person name="Alvarado L."/>
            <person name="Berlin A."/>
            <person name="Borenstein D."/>
            <person name="Chen Z."/>
            <person name="Engels R."/>
            <person name="Freedman E."/>
            <person name="Gellesch M."/>
            <person name="Goldberg J."/>
            <person name="Griggs A."/>
            <person name="Gujja S."/>
            <person name="Heiman D."/>
            <person name="Hepburn T."/>
            <person name="Howarth C."/>
            <person name="Jen D."/>
            <person name="Larson L."/>
            <person name="Lewis B."/>
            <person name="Mehta T."/>
            <person name="Park D."/>
            <person name="Pearson M."/>
            <person name="Roberts A."/>
            <person name="Saif S."/>
            <person name="Shenoy N."/>
            <person name="Sisk P."/>
            <person name="Stolte C."/>
            <person name="Sykes S."/>
            <person name="Walk T."/>
            <person name="White J."/>
            <person name="Yandava C."/>
            <person name="Burger G."/>
            <person name="Gray M.W."/>
            <person name="Holland P.W.H."/>
            <person name="King N."/>
            <person name="Lang F.B.F."/>
            <person name="Roger A.J."/>
            <person name="Ruiz-Trillo I."/>
            <person name="Lander E."/>
            <person name="Nusbaum C."/>
        </authorList>
    </citation>
    <scope>NUCLEOTIDE SEQUENCE [LARGE SCALE GENOMIC DNA]</scope>
    <source>
        <strain evidence="2">ATCC 38327</strain>
    </source>
</reference>
<name>A0A0L0S3H6_ALLM3</name>
<dbReference type="EMBL" id="GG745331">
    <property type="protein sequence ID" value="KNE56944.1"/>
    <property type="molecule type" value="Genomic_DNA"/>
</dbReference>
<proteinExistence type="predicted"/>
<gene>
    <name evidence="1" type="ORF">AMAG_02710</name>
</gene>
<dbReference type="VEuPathDB" id="FungiDB:AMAG_02710"/>
<evidence type="ECO:0000313" key="1">
    <source>
        <dbReference type="EMBL" id="KNE56944.1"/>
    </source>
</evidence>
<organism evidence="1 2">
    <name type="scientific">Allomyces macrogynus (strain ATCC 38327)</name>
    <name type="common">Allomyces javanicus var. macrogynus</name>
    <dbReference type="NCBI Taxonomy" id="578462"/>
    <lineage>
        <taxon>Eukaryota</taxon>
        <taxon>Fungi</taxon>
        <taxon>Fungi incertae sedis</taxon>
        <taxon>Blastocladiomycota</taxon>
        <taxon>Blastocladiomycetes</taxon>
        <taxon>Blastocladiales</taxon>
        <taxon>Blastocladiaceae</taxon>
        <taxon>Allomyces</taxon>
    </lineage>
</organism>
<reference evidence="1 2" key="1">
    <citation type="submission" date="2009-11" db="EMBL/GenBank/DDBJ databases">
        <title>Annotation of Allomyces macrogynus ATCC 38327.</title>
        <authorList>
            <consortium name="The Broad Institute Genome Sequencing Platform"/>
            <person name="Russ C."/>
            <person name="Cuomo C."/>
            <person name="Burger G."/>
            <person name="Gray M.W."/>
            <person name="Holland P.W.H."/>
            <person name="King N."/>
            <person name="Lang F.B.F."/>
            <person name="Roger A.J."/>
            <person name="Ruiz-Trillo I."/>
            <person name="Young S.K."/>
            <person name="Zeng Q."/>
            <person name="Gargeya S."/>
            <person name="Fitzgerald M."/>
            <person name="Haas B."/>
            <person name="Abouelleil A."/>
            <person name="Alvarado L."/>
            <person name="Arachchi H.M."/>
            <person name="Berlin A."/>
            <person name="Chapman S.B."/>
            <person name="Gearin G."/>
            <person name="Goldberg J."/>
            <person name="Griggs A."/>
            <person name="Gujja S."/>
            <person name="Hansen M."/>
            <person name="Heiman D."/>
            <person name="Howarth C."/>
            <person name="Larimer J."/>
            <person name="Lui A."/>
            <person name="MacDonald P.J.P."/>
            <person name="McCowen C."/>
            <person name="Montmayeur A."/>
            <person name="Murphy C."/>
            <person name="Neiman D."/>
            <person name="Pearson M."/>
            <person name="Priest M."/>
            <person name="Roberts A."/>
            <person name="Saif S."/>
            <person name="Shea T."/>
            <person name="Sisk P."/>
            <person name="Stolte C."/>
            <person name="Sykes S."/>
            <person name="Wortman J."/>
            <person name="Nusbaum C."/>
            <person name="Birren B."/>
        </authorList>
    </citation>
    <scope>NUCLEOTIDE SEQUENCE [LARGE SCALE GENOMIC DNA]</scope>
    <source>
        <strain evidence="1 2">ATCC 38327</strain>
    </source>
</reference>
<evidence type="ECO:0000313" key="2">
    <source>
        <dbReference type="Proteomes" id="UP000054350"/>
    </source>
</evidence>
<accession>A0A0L0S3H6</accession>
<protein>
    <submittedName>
        <fullName evidence="1">Uncharacterized protein</fullName>
    </submittedName>
</protein>